<dbReference type="Proteomes" id="UP001170717">
    <property type="component" value="Unassembled WGS sequence"/>
</dbReference>
<organism evidence="3 4">
    <name type="scientific">Alteromonas stellipolaris</name>
    <dbReference type="NCBI Taxonomy" id="233316"/>
    <lineage>
        <taxon>Bacteria</taxon>
        <taxon>Pseudomonadati</taxon>
        <taxon>Pseudomonadota</taxon>
        <taxon>Gammaproteobacteria</taxon>
        <taxon>Alteromonadales</taxon>
        <taxon>Alteromonadaceae</taxon>
        <taxon>Alteromonas/Salinimonas group</taxon>
        <taxon>Alteromonas</taxon>
    </lineage>
</organism>
<evidence type="ECO:0000256" key="2">
    <source>
        <dbReference type="SAM" id="Phobius"/>
    </source>
</evidence>
<dbReference type="AlphaFoldDB" id="A0AAW7Z6H6"/>
<gene>
    <name evidence="3" type="ORF">Q4527_17230</name>
</gene>
<keyword evidence="2" id="KW-0472">Membrane</keyword>
<accession>A0AAW7Z6H6</accession>
<sequence length="1060" mass="118519">MNPREFILFLLPVWALTHFWLLPIFKNRWVAGDLRQKIARTGSLIFIEKIRDFSLIAIVATLSVIIFIWLNNVLADGDLILAAGIINSFDVLLKPLNSIKKDYETILICLGLLGAASCLYIINKQAKKKLTNAWIEKALEIRERLGHEQTTLDKLTKNPELKPAVERVEEILGYLSMVNQTDSELVLTQQQVDALQNELNQLLMLLTMEQAKEEIDLNDVFKKPEKVEKPQSKTIAGRIIRIISSNQFAKDLGLLSRPLSYVATGLLILSLIGWASAPLANSLTLSVNNLRINSVSSDVARDLDLAISRIDEKPAENKNDTTESIKYANEISQISRVLAREAVNQLIQTQSLGEAKRTQTTASEFVRAAIVNQSYSSDNLVSSSQRVRANVAQQITELGSSERQVSDLVEVLEHEISNDIGKVQRRNPSYFSELVNKVEARYANSVNAIDAQSNLISRVVSQAFSPIDVDAANEIIKQGGKVLKDVGEESVKKWANSYAKAVVTDALFEQSHASVVEKLNKNFRFHTSEQTKQLFTNLSSAENTGWQASPKDASKQRVNQDLALKIANRYSDETVKVAVRQSLGGYSQLFPDVIVAAADATARASGTLASSSRSRTSTDVTSRSTNFKMASRSFRVRGVLFGQNLTGDNLDITDIRWQIKPNSQNSPTLVALMLKLEGEWYDVGTFPASIVNQGIGYAADQRVVATTITPGDDELIRRVTYLHPVLEDTPLGCRVVEADRFVDAFTANPEESRGSTLEKITQNRVALSQFLAFTALAEKIGVLNRYEQCPIEELKQVIEGTEFGKISLPSTLVTSLKGFINGKLTGAPSSRKLLDVSLNCLQVSEKNTAACLCNSLSSGLPNNYWYPEDHTSQFREKPASLSKDMHWLAESADRFAHIDLWLHTTFAVREVSNNGQGVPDEATATPLDFDEKQLLEMKKTIVGKHLKPYLRDYLFSPSIDNFMQPLEQFIIIQRLMRAAFNGQLGERFPLEKLIVLSRETQRFVPYQPTIRWEPYQNSHAELMGILESTDETALQHYTDYNKDRMLRYNYQRPTCGSVSL</sequence>
<keyword evidence="2" id="KW-1133">Transmembrane helix</keyword>
<protein>
    <submittedName>
        <fullName evidence="3">Uncharacterized protein</fullName>
    </submittedName>
</protein>
<keyword evidence="2" id="KW-0812">Transmembrane</keyword>
<feature type="transmembrane region" description="Helical" evidence="2">
    <location>
        <begin position="103"/>
        <end position="122"/>
    </location>
</feature>
<comment type="caution">
    <text evidence="3">The sequence shown here is derived from an EMBL/GenBank/DDBJ whole genome shotgun (WGS) entry which is preliminary data.</text>
</comment>
<name>A0AAW7Z6H6_9ALTE</name>
<reference evidence="3" key="1">
    <citation type="submission" date="2023-07" db="EMBL/GenBank/DDBJ databases">
        <title>Genome content predicts the carbon catabolic preferences of heterotrophic bacteria.</title>
        <authorList>
            <person name="Gralka M."/>
        </authorList>
    </citation>
    <scope>NUCLEOTIDE SEQUENCE</scope>
    <source>
        <strain evidence="3">F2M12</strain>
    </source>
</reference>
<proteinExistence type="predicted"/>
<feature type="transmembrane region" description="Helical" evidence="2">
    <location>
        <begin position="53"/>
        <end position="70"/>
    </location>
</feature>
<dbReference type="EMBL" id="JAUOQI010000016">
    <property type="protein sequence ID" value="MDO6579149.1"/>
    <property type="molecule type" value="Genomic_DNA"/>
</dbReference>
<dbReference type="RefSeq" id="WP_061997832.1">
    <property type="nucleotide sequence ID" value="NZ_JAUOQI010000016.1"/>
</dbReference>
<evidence type="ECO:0000313" key="4">
    <source>
        <dbReference type="Proteomes" id="UP001170717"/>
    </source>
</evidence>
<evidence type="ECO:0000313" key="3">
    <source>
        <dbReference type="EMBL" id="MDO6579149.1"/>
    </source>
</evidence>
<feature type="transmembrane region" description="Helical" evidence="2">
    <location>
        <begin position="6"/>
        <end position="25"/>
    </location>
</feature>
<feature type="coiled-coil region" evidence="1">
    <location>
        <begin position="178"/>
        <end position="212"/>
    </location>
</feature>
<feature type="transmembrane region" description="Helical" evidence="2">
    <location>
        <begin position="259"/>
        <end position="277"/>
    </location>
</feature>
<evidence type="ECO:0000256" key="1">
    <source>
        <dbReference type="SAM" id="Coils"/>
    </source>
</evidence>
<keyword evidence="1" id="KW-0175">Coiled coil</keyword>